<dbReference type="Pfam" id="PF13306">
    <property type="entry name" value="LRR_5"/>
    <property type="match status" value="1"/>
</dbReference>
<dbReference type="Gene3D" id="3.80.10.10">
    <property type="entry name" value="Ribonuclease Inhibitor"/>
    <property type="match status" value="1"/>
</dbReference>
<accession>A0ABR2HTX2</accession>
<dbReference type="EMBL" id="JAPFFF010000023">
    <property type="protein sequence ID" value="KAK8852585.1"/>
    <property type="molecule type" value="Genomic_DNA"/>
</dbReference>
<proteinExistence type="predicted"/>
<dbReference type="InterPro" id="IPR026906">
    <property type="entry name" value="LRR_5"/>
</dbReference>
<reference evidence="1 2" key="1">
    <citation type="submission" date="2024-04" db="EMBL/GenBank/DDBJ databases">
        <title>Tritrichomonas musculus Genome.</title>
        <authorList>
            <person name="Alves-Ferreira E."/>
            <person name="Grigg M."/>
            <person name="Lorenzi H."/>
            <person name="Galac M."/>
        </authorList>
    </citation>
    <scope>NUCLEOTIDE SEQUENCE [LARGE SCALE GENOMIC DNA]</scope>
    <source>
        <strain evidence="1 2">EAF2021</strain>
    </source>
</reference>
<evidence type="ECO:0000313" key="2">
    <source>
        <dbReference type="Proteomes" id="UP001470230"/>
    </source>
</evidence>
<organism evidence="1 2">
    <name type="scientific">Tritrichomonas musculus</name>
    <dbReference type="NCBI Taxonomy" id="1915356"/>
    <lineage>
        <taxon>Eukaryota</taxon>
        <taxon>Metamonada</taxon>
        <taxon>Parabasalia</taxon>
        <taxon>Tritrichomonadida</taxon>
        <taxon>Tritrichomonadidae</taxon>
        <taxon>Tritrichomonas</taxon>
    </lineage>
</organism>
<sequence>MNSFSNSSIDNSGIPANVKTIGIEAFYSCFKLKSVEFIGQFLYIDRSAFDCSKNLFVASFPLANEIFIEKNSFNNIYNDFSIYTIKDAKIIII</sequence>
<keyword evidence="2" id="KW-1185">Reference proteome</keyword>
<dbReference type="Proteomes" id="UP001470230">
    <property type="component" value="Unassembled WGS sequence"/>
</dbReference>
<name>A0ABR2HTX2_9EUKA</name>
<protein>
    <recommendedName>
        <fullName evidence="3">Surface antigen BspA-like</fullName>
    </recommendedName>
</protein>
<evidence type="ECO:0000313" key="1">
    <source>
        <dbReference type="EMBL" id="KAK8852585.1"/>
    </source>
</evidence>
<gene>
    <name evidence="1" type="ORF">M9Y10_017573</name>
</gene>
<evidence type="ECO:0008006" key="3">
    <source>
        <dbReference type="Google" id="ProtNLM"/>
    </source>
</evidence>
<dbReference type="InterPro" id="IPR032675">
    <property type="entry name" value="LRR_dom_sf"/>
</dbReference>
<comment type="caution">
    <text evidence="1">The sequence shown here is derived from an EMBL/GenBank/DDBJ whole genome shotgun (WGS) entry which is preliminary data.</text>
</comment>